<evidence type="ECO:0000313" key="8">
    <source>
        <dbReference type="EMBL" id="GMM58266.1"/>
    </source>
</evidence>
<dbReference type="Pfam" id="PF17097">
    <property type="entry name" value="Kre28"/>
    <property type="match status" value="1"/>
</dbReference>
<dbReference type="InterPro" id="IPR031361">
    <property type="entry name" value="Kre28"/>
</dbReference>
<comment type="function">
    <text evidence="7">Acts as a component of the outer kinetochore KNL1 complex that facilitates microtubule-kinetochore interactions and the spindle assembly checkpoint. Kinetochores, consisting of a centromere-associated inner segment and a microtubule-contacting outer segment, play a crucial role in chromosome segregation by mediating the physical connection between centromeric DNA and spindle microtubules. The outer kinetochore is made up of the ten-subunit KMN network, comprising the MIS12, NDC80 and KNL1 complexes, and auxiliary microtubule-associated components; together they connect the outer kinetochore with the inner kinetochore, bind microtubules, and mediate interactions with mitotic checkpoint proteins that delay anaphase until chromosomes are bioriented on the spindle.</text>
</comment>
<keyword evidence="6 7" id="KW-0137">Centromere</keyword>
<protein>
    <recommendedName>
        <fullName evidence="7">Spindle pole body component KRE28</fullName>
    </recommendedName>
</protein>
<keyword evidence="2 7" id="KW-0158">Chromosome</keyword>
<evidence type="ECO:0000313" key="9">
    <source>
        <dbReference type="Proteomes" id="UP001377567"/>
    </source>
</evidence>
<keyword evidence="3 7" id="KW-0995">Kinetochore</keyword>
<evidence type="ECO:0000256" key="1">
    <source>
        <dbReference type="ARBA" id="ARBA00006965"/>
    </source>
</evidence>
<dbReference type="AlphaFoldDB" id="A0AAV5S497"/>
<keyword evidence="5 7" id="KW-0539">Nucleus</keyword>
<evidence type="ECO:0000256" key="3">
    <source>
        <dbReference type="ARBA" id="ARBA00022838"/>
    </source>
</evidence>
<keyword evidence="9" id="KW-1185">Reference proteome</keyword>
<sequence length="346" mass="39091">MDYINTQTYRADLTALSRTSNELASANLGEQANRYGELNADIRQSLQLLAQDHPDVLSIDREQPGTIVDFEQLGARIREFNDIISSLRMLYLEQESLDNFLRYTISSGSRELPVTSVDDPVLLELEQEVQQLEQGTVEASQRELAAIKDEISAQGTRLFSDDCTIKELCVQTGETIEECQALLDEIDEVQETRRASEARQRQDREETVTKTYEVWQDVSKLQERSAALDSDIASVQATLSSLPPAQRKNAESAGRTRTETMSALQQFLEKNLLPDFANVYDLSVDYALRRVHFTCGDNHVSLTLDESCALQTVHIPEDESLAMKVREALLGQTNIYRVIHYIAMHV</sequence>
<accession>A0AAV5S497</accession>
<evidence type="ECO:0000256" key="6">
    <source>
        <dbReference type="ARBA" id="ARBA00023328"/>
    </source>
</evidence>
<comment type="caution">
    <text evidence="8">The sequence shown here is derived from an EMBL/GenBank/DDBJ whole genome shotgun (WGS) entry which is preliminary data.</text>
</comment>
<evidence type="ECO:0000256" key="2">
    <source>
        <dbReference type="ARBA" id="ARBA00022454"/>
    </source>
</evidence>
<dbReference type="EMBL" id="BTGD01000024">
    <property type="protein sequence ID" value="GMM58266.1"/>
    <property type="molecule type" value="Genomic_DNA"/>
</dbReference>
<organism evidence="8 9">
    <name type="scientific">Maudiozyma humilis</name>
    <name type="common">Sour dough yeast</name>
    <name type="synonym">Kazachstania humilis</name>
    <dbReference type="NCBI Taxonomy" id="51915"/>
    <lineage>
        <taxon>Eukaryota</taxon>
        <taxon>Fungi</taxon>
        <taxon>Dikarya</taxon>
        <taxon>Ascomycota</taxon>
        <taxon>Saccharomycotina</taxon>
        <taxon>Saccharomycetes</taxon>
        <taxon>Saccharomycetales</taxon>
        <taxon>Saccharomycetaceae</taxon>
        <taxon>Maudiozyma</taxon>
    </lineage>
</organism>
<keyword evidence="4" id="KW-0175">Coiled coil</keyword>
<dbReference type="GO" id="GO:0000776">
    <property type="term" value="C:kinetochore"/>
    <property type="evidence" value="ECO:0007669"/>
    <property type="project" value="UniProtKB-KW"/>
</dbReference>
<dbReference type="Proteomes" id="UP001377567">
    <property type="component" value="Unassembled WGS sequence"/>
</dbReference>
<evidence type="ECO:0000256" key="7">
    <source>
        <dbReference type="RuleBase" id="RU362143"/>
    </source>
</evidence>
<proteinExistence type="inferred from homology"/>
<gene>
    <name evidence="7" type="primary">KRE28</name>
    <name evidence="8" type="ORF">DAKH74_048820</name>
</gene>
<evidence type="ECO:0000256" key="5">
    <source>
        <dbReference type="ARBA" id="ARBA00023242"/>
    </source>
</evidence>
<evidence type="ECO:0000256" key="4">
    <source>
        <dbReference type="ARBA" id="ARBA00023054"/>
    </source>
</evidence>
<name>A0AAV5S497_MAUHU</name>
<comment type="similarity">
    <text evidence="1 7">Belongs to the KRE28 family.</text>
</comment>
<reference evidence="8 9" key="1">
    <citation type="journal article" date="2023" name="Elife">
        <title>Identification of key yeast species and microbe-microbe interactions impacting larval growth of Drosophila in the wild.</title>
        <authorList>
            <person name="Mure A."/>
            <person name="Sugiura Y."/>
            <person name="Maeda R."/>
            <person name="Honda K."/>
            <person name="Sakurai N."/>
            <person name="Takahashi Y."/>
            <person name="Watada M."/>
            <person name="Katoh T."/>
            <person name="Gotoh A."/>
            <person name="Gotoh Y."/>
            <person name="Taniguchi I."/>
            <person name="Nakamura K."/>
            <person name="Hayashi T."/>
            <person name="Katayama T."/>
            <person name="Uemura T."/>
            <person name="Hattori Y."/>
        </authorList>
    </citation>
    <scope>NUCLEOTIDE SEQUENCE [LARGE SCALE GENOMIC DNA]</scope>
    <source>
        <strain evidence="8 9">KH-74</strain>
    </source>
</reference>
<dbReference type="GO" id="GO:0005634">
    <property type="term" value="C:nucleus"/>
    <property type="evidence" value="ECO:0007669"/>
    <property type="project" value="UniProtKB-SubCell"/>
</dbReference>
<comment type="subcellular location">
    <subcellularLocation>
        <location evidence="7">Nucleus</location>
    </subcellularLocation>
    <subcellularLocation>
        <location evidence="7">Chromosome</location>
        <location evidence="7">Centromere</location>
        <location evidence="7">Kinetochore</location>
    </subcellularLocation>
</comment>